<dbReference type="PANTHER" id="PTHR47053:SF1">
    <property type="entry name" value="MUREIN DD-ENDOPEPTIDASE MEPH-RELATED"/>
    <property type="match status" value="1"/>
</dbReference>
<name>A0ABW2PI39_9BACL</name>
<evidence type="ECO:0000256" key="1">
    <source>
        <dbReference type="ARBA" id="ARBA00007074"/>
    </source>
</evidence>
<evidence type="ECO:0000259" key="6">
    <source>
        <dbReference type="PROSITE" id="PS51781"/>
    </source>
</evidence>
<keyword evidence="9" id="KW-1185">Reference proteome</keyword>
<evidence type="ECO:0000313" key="8">
    <source>
        <dbReference type="EMBL" id="MFC7388752.1"/>
    </source>
</evidence>
<keyword evidence="2" id="KW-0645">Protease</keyword>
<dbReference type="InterPro" id="IPR051202">
    <property type="entry name" value="Peptidase_C40"/>
</dbReference>
<dbReference type="Gene3D" id="2.30.30.40">
    <property type="entry name" value="SH3 Domains"/>
    <property type="match status" value="2"/>
</dbReference>
<keyword evidence="4" id="KW-0788">Thiol protease</keyword>
<gene>
    <name evidence="8" type="ORF">ACFQO8_01275</name>
</gene>
<evidence type="ECO:0000256" key="2">
    <source>
        <dbReference type="ARBA" id="ARBA00022670"/>
    </source>
</evidence>
<dbReference type="InterPro" id="IPR038765">
    <property type="entry name" value="Papain-like_cys_pep_sf"/>
</dbReference>
<dbReference type="Proteomes" id="UP001596439">
    <property type="component" value="Unassembled WGS sequence"/>
</dbReference>
<dbReference type="PANTHER" id="PTHR47053">
    <property type="entry name" value="MUREIN DD-ENDOPEPTIDASE MEPH-RELATED"/>
    <property type="match status" value="1"/>
</dbReference>
<protein>
    <submittedName>
        <fullName evidence="8">NlpC/P60 family protein</fullName>
    </submittedName>
</protein>
<keyword evidence="5" id="KW-0732">Signal</keyword>
<dbReference type="InterPro" id="IPR003646">
    <property type="entry name" value="SH3-like_bac-type"/>
</dbReference>
<dbReference type="EMBL" id="JBHTCE010000001">
    <property type="protein sequence ID" value="MFC7388752.1"/>
    <property type="molecule type" value="Genomic_DNA"/>
</dbReference>
<comment type="caution">
    <text evidence="8">The sequence shown here is derived from an EMBL/GenBank/DDBJ whole genome shotgun (WGS) entry which is preliminary data.</text>
</comment>
<comment type="similarity">
    <text evidence="1">Belongs to the peptidase C40 family.</text>
</comment>
<feature type="domain" description="NlpC/P60" evidence="7">
    <location>
        <begin position="188"/>
        <end position="309"/>
    </location>
</feature>
<proteinExistence type="inferred from homology"/>
<dbReference type="Pfam" id="PF08239">
    <property type="entry name" value="SH3_3"/>
    <property type="match status" value="2"/>
</dbReference>
<evidence type="ECO:0000256" key="3">
    <source>
        <dbReference type="ARBA" id="ARBA00022801"/>
    </source>
</evidence>
<dbReference type="RefSeq" id="WP_251130560.1">
    <property type="nucleotide sequence ID" value="NZ_JANIEL010000005.1"/>
</dbReference>
<dbReference type="PROSITE" id="PS51935">
    <property type="entry name" value="NLPC_P60"/>
    <property type="match status" value="1"/>
</dbReference>
<dbReference type="SUPFAM" id="SSF54001">
    <property type="entry name" value="Cysteine proteinases"/>
    <property type="match status" value="1"/>
</dbReference>
<evidence type="ECO:0000256" key="4">
    <source>
        <dbReference type="ARBA" id="ARBA00022807"/>
    </source>
</evidence>
<organism evidence="8 9">
    <name type="scientific">Exiguobacterium aestuarii</name>
    <dbReference type="NCBI Taxonomy" id="273527"/>
    <lineage>
        <taxon>Bacteria</taxon>
        <taxon>Bacillati</taxon>
        <taxon>Bacillota</taxon>
        <taxon>Bacilli</taxon>
        <taxon>Bacillales</taxon>
        <taxon>Bacillales Family XII. Incertae Sedis</taxon>
        <taxon>Exiguobacterium</taxon>
    </lineage>
</organism>
<feature type="domain" description="SH3b" evidence="6">
    <location>
        <begin position="110"/>
        <end position="174"/>
    </location>
</feature>
<dbReference type="PROSITE" id="PS51781">
    <property type="entry name" value="SH3B"/>
    <property type="match status" value="2"/>
</dbReference>
<accession>A0ABW2PI39</accession>
<dbReference type="InterPro" id="IPR000064">
    <property type="entry name" value="NLP_P60_dom"/>
</dbReference>
<evidence type="ECO:0000259" key="7">
    <source>
        <dbReference type="PROSITE" id="PS51935"/>
    </source>
</evidence>
<sequence>MLKRIASIVVAATVAFSGLMFSTGEQAEAASNTSVYSKVNSLNIRTAASLTSSKVVGKMNRGQSYQYLGKSGSFYKINYKGSTRYVSASSKYTYTKSKNTTVSKTSSNKYNTVKSKVNSLNIRSSASLKSSVVGKMNSGQSYKYLGKSGSFYKIDYKGKTRYVSASSKYTTLSSSTSTTKATTSKAPTDARSKLVAESKKYLGTPYRYGGTTTAGFDCSGYTGHVYKKAIGKTLPRSSRQQYASAKKISKSSIQAGDLVFFSHSGGTIHHVGMALSKTQMINSETGGVKYASFTSGYWAPRYVGAGSYL</sequence>
<evidence type="ECO:0000256" key="5">
    <source>
        <dbReference type="SAM" id="SignalP"/>
    </source>
</evidence>
<reference evidence="9" key="1">
    <citation type="journal article" date="2019" name="Int. J. Syst. Evol. Microbiol.">
        <title>The Global Catalogue of Microorganisms (GCM) 10K type strain sequencing project: providing services to taxonomists for standard genome sequencing and annotation.</title>
        <authorList>
            <consortium name="The Broad Institute Genomics Platform"/>
            <consortium name="The Broad Institute Genome Sequencing Center for Infectious Disease"/>
            <person name="Wu L."/>
            <person name="Ma J."/>
        </authorList>
    </citation>
    <scope>NUCLEOTIDE SEQUENCE [LARGE SCALE GENOMIC DNA]</scope>
    <source>
        <strain evidence="9">CCUG 55590</strain>
    </source>
</reference>
<dbReference type="Pfam" id="PF00877">
    <property type="entry name" value="NLPC_P60"/>
    <property type="match status" value="1"/>
</dbReference>
<feature type="signal peptide" evidence="5">
    <location>
        <begin position="1"/>
        <end position="27"/>
    </location>
</feature>
<keyword evidence="3" id="KW-0378">Hydrolase</keyword>
<dbReference type="SMART" id="SM00287">
    <property type="entry name" value="SH3b"/>
    <property type="match status" value="2"/>
</dbReference>
<feature type="domain" description="SH3b" evidence="6">
    <location>
        <begin position="32"/>
        <end position="97"/>
    </location>
</feature>
<dbReference type="Gene3D" id="3.90.1720.10">
    <property type="entry name" value="endopeptidase domain like (from Nostoc punctiforme)"/>
    <property type="match status" value="1"/>
</dbReference>
<evidence type="ECO:0000313" key="9">
    <source>
        <dbReference type="Proteomes" id="UP001596439"/>
    </source>
</evidence>
<feature type="chain" id="PRO_5046832802" evidence="5">
    <location>
        <begin position="28"/>
        <end position="309"/>
    </location>
</feature>